<dbReference type="AlphaFoldDB" id="A0A8S1FDZ4"/>
<organism evidence="1 2">
    <name type="scientific">Caenorhabditis bovis</name>
    <dbReference type="NCBI Taxonomy" id="2654633"/>
    <lineage>
        <taxon>Eukaryota</taxon>
        <taxon>Metazoa</taxon>
        <taxon>Ecdysozoa</taxon>
        <taxon>Nematoda</taxon>
        <taxon>Chromadorea</taxon>
        <taxon>Rhabditida</taxon>
        <taxon>Rhabditina</taxon>
        <taxon>Rhabditomorpha</taxon>
        <taxon>Rhabditoidea</taxon>
        <taxon>Rhabditidae</taxon>
        <taxon>Peloderinae</taxon>
        <taxon>Caenorhabditis</taxon>
    </lineage>
</organism>
<comment type="caution">
    <text evidence="1">The sequence shown here is derived from an EMBL/GenBank/DDBJ whole genome shotgun (WGS) entry which is preliminary data.</text>
</comment>
<reference evidence="1 2" key="1">
    <citation type="submission" date="2020-04" db="EMBL/GenBank/DDBJ databases">
        <authorList>
            <person name="Laetsch R D."/>
            <person name="Stevens L."/>
            <person name="Kumar S."/>
            <person name="Blaxter L. M."/>
        </authorList>
    </citation>
    <scope>NUCLEOTIDE SEQUENCE [LARGE SCALE GENOMIC DNA]</scope>
</reference>
<evidence type="ECO:0000313" key="2">
    <source>
        <dbReference type="Proteomes" id="UP000494206"/>
    </source>
</evidence>
<keyword evidence="2" id="KW-1185">Reference proteome</keyword>
<dbReference type="EMBL" id="CADEPM010000008">
    <property type="protein sequence ID" value="CAB3409453.1"/>
    <property type="molecule type" value="Genomic_DNA"/>
</dbReference>
<name>A0A8S1FDZ4_9PELO</name>
<sequence length="262" mass="31077">MSVEAAGPCLEKLPSFLQNEILTRLDFPTRPNHNYSKDALDHFMKCLTWARFRVQKCSIILKEWTLDYSTATRLIGCRHLELGFYSFMQLRHMLTLVTTDTNKLIIINALARREQIIDNVAIPEEILGLKHLKNATIVHVDATWGLTDETLLKLNNWIDGNVRDDFMELRIHYTRKIVRHDILKGTGYYEWNRVFRHENPDFCQRFRNLTESYRVSKCYQVRRADGKQEATIELHREKFLFVVTGRMACRDNKWEMTFETPY</sequence>
<evidence type="ECO:0000313" key="1">
    <source>
        <dbReference type="EMBL" id="CAB3409453.1"/>
    </source>
</evidence>
<accession>A0A8S1FDZ4</accession>
<protein>
    <submittedName>
        <fullName evidence="1">Uncharacterized protein</fullName>
    </submittedName>
</protein>
<dbReference type="Proteomes" id="UP000494206">
    <property type="component" value="Unassembled WGS sequence"/>
</dbReference>
<proteinExistence type="predicted"/>
<gene>
    <name evidence="1" type="ORF">CBOVIS_LOCUS11106</name>
</gene>